<evidence type="ECO:0000259" key="8">
    <source>
        <dbReference type="PROSITE" id="PS50928"/>
    </source>
</evidence>
<accession>A0A8A7KFS5</accession>
<protein>
    <submittedName>
        <fullName evidence="9">ABC transporter permease subunit</fullName>
    </submittedName>
</protein>
<evidence type="ECO:0000313" key="10">
    <source>
        <dbReference type="Proteomes" id="UP000665020"/>
    </source>
</evidence>
<dbReference type="PANTHER" id="PTHR30151:SF16">
    <property type="entry name" value="ABC TRANSPORTER PERMEASE PROTEIN"/>
    <property type="match status" value="1"/>
</dbReference>
<keyword evidence="3" id="KW-1003">Cell membrane</keyword>
<evidence type="ECO:0000256" key="5">
    <source>
        <dbReference type="ARBA" id="ARBA00022989"/>
    </source>
</evidence>
<sequence>MKKSKILQRVFWIILLALAWQLIFWSGRFSPLVFPSLSEIAQALIESLINGELSRQLLFSLSIIGQALFISLLLALFLSLTAHFSENIAGLIDTLVALAHPLPGIALMPLILIWSGAGRQAILVIIVHSVLWPMVLNLRTGFSSIPEIYRLVGQNYGLSRLQILFQIMVPAALPYFLAGLKIGWARAWRALISAEMLFGAVNSVGGLGWYIFQKRVFFDLPGVFAGITVIVIIGILVEDFIFDKIKNKTVQKWGMES</sequence>
<keyword evidence="2 7" id="KW-0813">Transport</keyword>
<dbReference type="KEGG" id="ifn:GM661_13725"/>
<reference evidence="9" key="1">
    <citation type="submission" date="2019-12" db="EMBL/GenBank/DDBJ databases">
        <authorList>
            <person name="zhang j."/>
            <person name="sun C.M."/>
        </authorList>
    </citation>
    <scope>NUCLEOTIDE SEQUENCE</scope>
    <source>
        <strain evidence="9">NS-1</strain>
    </source>
</reference>
<gene>
    <name evidence="9" type="ORF">GM661_13725</name>
</gene>
<dbReference type="GO" id="GO:0055085">
    <property type="term" value="P:transmembrane transport"/>
    <property type="evidence" value="ECO:0007669"/>
    <property type="project" value="InterPro"/>
</dbReference>
<keyword evidence="6 7" id="KW-0472">Membrane</keyword>
<evidence type="ECO:0000256" key="6">
    <source>
        <dbReference type="ARBA" id="ARBA00023136"/>
    </source>
</evidence>
<keyword evidence="5 7" id="KW-1133">Transmembrane helix</keyword>
<dbReference type="CDD" id="cd06261">
    <property type="entry name" value="TM_PBP2"/>
    <property type="match status" value="1"/>
</dbReference>
<dbReference type="PROSITE" id="PS50928">
    <property type="entry name" value="ABC_TM1"/>
    <property type="match status" value="1"/>
</dbReference>
<keyword evidence="4 7" id="KW-0812">Transmembrane</keyword>
<proteinExistence type="inferred from homology"/>
<keyword evidence="10" id="KW-1185">Reference proteome</keyword>
<feature type="transmembrane region" description="Helical" evidence="7">
    <location>
        <begin position="158"/>
        <end position="178"/>
    </location>
</feature>
<dbReference type="InterPro" id="IPR035906">
    <property type="entry name" value="MetI-like_sf"/>
</dbReference>
<evidence type="ECO:0000313" key="9">
    <source>
        <dbReference type="EMBL" id="QTL98945.1"/>
    </source>
</evidence>
<feature type="transmembrane region" description="Helical" evidence="7">
    <location>
        <begin position="190"/>
        <end position="211"/>
    </location>
</feature>
<feature type="transmembrane region" description="Helical" evidence="7">
    <location>
        <begin position="121"/>
        <end position="138"/>
    </location>
</feature>
<dbReference type="RefSeq" id="WP_230867347.1">
    <property type="nucleotide sequence ID" value="NZ_CP046640.1"/>
</dbReference>
<dbReference type="PANTHER" id="PTHR30151">
    <property type="entry name" value="ALKANE SULFONATE ABC TRANSPORTER-RELATED, MEMBRANE SUBUNIT"/>
    <property type="match status" value="1"/>
</dbReference>
<dbReference type="InterPro" id="IPR000515">
    <property type="entry name" value="MetI-like"/>
</dbReference>
<comment type="similarity">
    <text evidence="7">Belongs to the binding-protein-dependent transport system permease family.</text>
</comment>
<feature type="transmembrane region" description="Helical" evidence="7">
    <location>
        <begin position="6"/>
        <end position="25"/>
    </location>
</feature>
<dbReference type="AlphaFoldDB" id="A0A8A7KFS5"/>
<dbReference type="GO" id="GO:0005886">
    <property type="term" value="C:plasma membrane"/>
    <property type="evidence" value="ECO:0007669"/>
    <property type="project" value="UniProtKB-SubCell"/>
</dbReference>
<evidence type="ECO:0000256" key="1">
    <source>
        <dbReference type="ARBA" id="ARBA00004651"/>
    </source>
</evidence>
<feature type="domain" description="ABC transmembrane type-1" evidence="8">
    <location>
        <begin position="57"/>
        <end position="242"/>
    </location>
</feature>
<dbReference type="Gene3D" id="1.10.3720.10">
    <property type="entry name" value="MetI-like"/>
    <property type="match status" value="1"/>
</dbReference>
<feature type="transmembrane region" description="Helical" evidence="7">
    <location>
        <begin position="57"/>
        <end position="82"/>
    </location>
</feature>
<dbReference type="SUPFAM" id="SSF161098">
    <property type="entry name" value="MetI-like"/>
    <property type="match status" value="1"/>
</dbReference>
<feature type="transmembrane region" description="Helical" evidence="7">
    <location>
        <begin position="223"/>
        <end position="242"/>
    </location>
</feature>
<organism evidence="9 10">
    <name type="scientific">Iocasia fonsfrigidae</name>
    <dbReference type="NCBI Taxonomy" id="2682810"/>
    <lineage>
        <taxon>Bacteria</taxon>
        <taxon>Bacillati</taxon>
        <taxon>Bacillota</taxon>
        <taxon>Clostridia</taxon>
        <taxon>Halanaerobiales</taxon>
        <taxon>Halanaerobiaceae</taxon>
        <taxon>Iocasia</taxon>
    </lineage>
</organism>
<dbReference type="EMBL" id="CP046640">
    <property type="protein sequence ID" value="QTL98945.1"/>
    <property type="molecule type" value="Genomic_DNA"/>
</dbReference>
<evidence type="ECO:0000256" key="2">
    <source>
        <dbReference type="ARBA" id="ARBA00022448"/>
    </source>
</evidence>
<evidence type="ECO:0000256" key="3">
    <source>
        <dbReference type="ARBA" id="ARBA00022475"/>
    </source>
</evidence>
<dbReference type="Proteomes" id="UP000665020">
    <property type="component" value="Chromosome"/>
</dbReference>
<feature type="transmembrane region" description="Helical" evidence="7">
    <location>
        <begin position="88"/>
        <end position="114"/>
    </location>
</feature>
<dbReference type="Pfam" id="PF00528">
    <property type="entry name" value="BPD_transp_1"/>
    <property type="match status" value="1"/>
</dbReference>
<evidence type="ECO:0000256" key="4">
    <source>
        <dbReference type="ARBA" id="ARBA00022692"/>
    </source>
</evidence>
<evidence type="ECO:0000256" key="7">
    <source>
        <dbReference type="RuleBase" id="RU363032"/>
    </source>
</evidence>
<name>A0A8A7KFS5_9FIRM</name>
<comment type="subcellular location">
    <subcellularLocation>
        <location evidence="1 7">Cell membrane</location>
        <topology evidence="1 7">Multi-pass membrane protein</topology>
    </subcellularLocation>
</comment>